<evidence type="ECO:0000259" key="2">
    <source>
        <dbReference type="Pfam" id="PF06985"/>
    </source>
</evidence>
<comment type="caution">
    <text evidence="3">The sequence shown here is derived from an EMBL/GenBank/DDBJ whole genome shotgun (WGS) entry which is preliminary data.</text>
</comment>
<feature type="domain" description="Heterokaryon incompatibility" evidence="2">
    <location>
        <begin position="162"/>
        <end position="311"/>
    </location>
</feature>
<feature type="region of interest" description="Disordered" evidence="1">
    <location>
        <begin position="518"/>
        <end position="556"/>
    </location>
</feature>
<dbReference type="PANTHER" id="PTHR33112:SF12">
    <property type="entry name" value="HETEROKARYON INCOMPATIBILITY DOMAIN-CONTAINING PROTEIN"/>
    <property type="match status" value="1"/>
</dbReference>
<dbReference type="AlphaFoldDB" id="A0A8H7Y2J4"/>
<accession>A0A8H7Y2J4</accession>
<organism evidence="3">
    <name type="scientific">Psilocybe cubensis</name>
    <name type="common">Psychedelic mushroom</name>
    <name type="synonym">Stropharia cubensis</name>
    <dbReference type="NCBI Taxonomy" id="181762"/>
    <lineage>
        <taxon>Eukaryota</taxon>
        <taxon>Fungi</taxon>
        <taxon>Dikarya</taxon>
        <taxon>Basidiomycota</taxon>
        <taxon>Agaricomycotina</taxon>
        <taxon>Agaricomycetes</taxon>
        <taxon>Agaricomycetidae</taxon>
        <taxon>Agaricales</taxon>
        <taxon>Agaricineae</taxon>
        <taxon>Strophariaceae</taxon>
        <taxon>Psilocybe</taxon>
    </lineage>
</organism>
<name>A0A8H7Y2J4_PSICU</name>
<gene>
    <name evidence="3" type="ORF">JR316_004362</name>
</gene>
<dbReference type="EMBL" id="JAFIQS010000004">
    <property type="protein sequence ID" value="KAG5169980.1"/>
    <property type="molecule type" value="Genomic_DNA"/>
</dbReference>
<protein>
    <recommendedName>
        <fullName evidence="2">Heterokaryon incompatibility domain-containing protein</fullName>
    </recommendedName>
</protein>
<dbReference type="PANTHER" id="PTHR33112">
    <property type="entry name" value="DOMAIN PROTEIN, PUTATIVE-RELATED"/>
    <property type="match status" value="1"/>
</dbReference>
<sequence length="714" mass="80659">MPPNPLCDVCKTLNLSSTNNRKAAKYPLDFVQDIYRKSISHVFCPFCRLVIEFIGPGLGGQISIEWKDKGGFFFSVQGRTLAFIDEREAATSPYGAARRIEPTLDPELVKRWLQLCAAEHTEKCTPSTGVIRQAEGDVGVKTLRLIDTHNACLITAAPGDRYLALSYRWGNSNPPIRLEKNTKDLLFTTGAFASPSVRQKIPTTIRDAIDFVQMIGERYLWVDSLCLVQDCEEDMADGVANMDLVYQCAVCTIIAAAGKDYNAGLPGVHPGSRFARQNVVEVLPAISMAMTEGVYDAMQAEYMTRGWTLQELVLFYRTIVFTRKQVYFRCRTNCWSEDTIYDAFPSATNEILHSGSMVNFAENDVSKVYDTYTALLSRYADRHLSVETDTINAFTGILRFLSARAQSGLLEGLLTAAFDICIIFWDPWPTITNTPVRRRLFPSWSWAGWPGMRDGLGSKLSDPQAANAWLHEQTYIVWYKRGPRDSEPSLVWSVEMSEGYRRGRGYEACEIGYRASAGDPYGRQQHQRRAFAPQRSRADSEEEGGDTTYQTVPTQPADDARREAIISRELHKRSYHLLQFFAYTVRVHAFGEPPQSDPYTKLHPLLSGVTGHGTGNDGMHQQEIGRMKFDNHLKPEMGMSTHELVVLAKADVYDMVFNDTARIERPFYWVMLIKWVEEEEEKVVAERCGIGMLFQDCIELVVSPGMVWKEIVLA</sequence>
<evidence type="ECO:0000313" key="3">
    <source>
        <dbReference type="EMBL" id="KAG5169980.1"/>
    </source>
</evidence>
<reference evidence="3" key="1">
    <citation type="submission" date="2021-02" db="EMBL/GenBank/DDBJ databases">
        <title>Psilocybe cubensis genome.</title>
        <authorList>
            <person name="Mckernan K.J."/>
            <person name="Crawford S."/>
            <person name="Trippe A."/>
            <person name="Kane L.T."/>
            <person name="Mclaughlin S."/>
        </authorList>
    </citation>
    <scope>NUCLEOTIDE SEQUENCE [LARGE SCALE GENOMIC DNA]</scope>
    <source>
        <strain evidence="3">MGC-MH-2018</strain>
    </source>
</reference>
<evidence type="ECO:0000256" key="1">
    <source>
        <dbReference type="SAM" id="MobiDB-lite"/>
    </source>
</evidence>
<dbReference type="Pfam" id="PF06985">
    <property type="entry name" value="HET"/>
    <property type="match status" value="1"/>
</dbReference>
<dbReference type="InterPro" id="IPR010730">
    <property type="entry name" value="HET"/>
</dbReference>
<proteinExistence type="predicted"/>